<dbReference type="STRING" id="1527.SAMN04489757_11334"/>
<gene>
    <name evidence="15" type="ORF">SAMN04489757_11334</name>
</gene>
<evidence type="ECO:0000313" key="16">
    <source>
        <dbReference type="Proteomes" id="UP000198806"/>
    </source>
</evidence>
<keyword evidence="4" id="KW-0963">Cytoplasm</keyword>
<comment type="catalytic activity">
    <reaction evidence="12">
        <text>cytidine(967) in 16S rRNA + S-adenosyl-L-methionine = 5-methylcytidine(967) in 16S rRNA + S-adenosyl-L-homocysteine + H(+)</text>
        <dbReference type="Rhea" id="RHEA:42748"/>
        <dbReference type="Rhea" id="RHEA-COMP:10219"/>
        <dbReference type="Rhea" id="RHEA-COMP:10220"/>
        <dbReference type="ChEBI" id="CHEBI:15378"/>
        <dbReference type="ChEBI" id="CHEBI:57856"/>
        <dbReference type="ChEBI" id="CHEBI:59789"/>
        <dbReference type="ChEBI" id="CHEBI:74483"/>
        <dbReference type="ChEBI" id="CHEBI:82748"/>
        <dbReference type="EC" id="2.1.1.176"/>
    </reaction>
</comment>
<name>A0A1I5FBX2_9FIRM</name>
<dbReference type="PROSITE" id="PS51686">
    <property type="entry name" value="SAM_MT_RSMB_NOP"/>
    <property type="match status" value="1"/>
</dbReference>
<dbReference type="InterPro" id="IPR004573">
    <property type="entry name" value="rRNA_ssu_MeTfrase_B"/>
</dbReference>
<dbReference type="Pfam" id="PF01189">
    <property type="entry name" value="Methyltr_RsmB-F"/>
    <property type="match status" value="1"/>
</dbReference>
<dbReference type="GO" id="GO:0006355">
    <property type="term" value="P:regulation of DNA-templated transcription"/>
    <property type="evidence" value="ECO:0007669"/>
    <property type="project" value="InterPro"/>
</dbReference>
<dbReference type="GO" id="GO:0003723">
    <property type="term" value="F:RNA binding"/>
    <property type="evidence" value="ECO:0007669"/>
    <property type="project" value="UniProtKB-UniRule"/>
</dbReference>
<evidence type="ECO:0000256" key="13">
    <source>
        <dbReference type="PROSITE-ProRule" id="PRU01023"/>
    </source>
</evidence>
<dbReference type="EMBL" id="FOWD01000013">
    <property type="protein sequence ID" value="SFO21248.1"/>
    <property type="molecule type" value="Genomic_DNA"/>
</dbReference>
<sequence length="448" mass="51180">MKNPREIALDAVMDITGNQQYTHRVLSQILKQHQSLEKQDRSFITRICEGTIERLITIDYIINQYSSIKTNKMKPLIRNLLRISVYQIKYMDQVPDSAVCNEAVKLAKKRGFQSLSGFVNGILRNIIRNPEKVSFPPEEKDPAGYLSLNYSMPDWIIKDWLKQYDVQTVKGILETTLRDKKTTIRCNLNKVSPDELKKMLENEGVSVEYGAYLSYAFRIENYNYLNALNAFNKGYFQVQDESSMLVGAVSGIKEGDVVIDVCAAPGGKSLHAAELLHSTGQVSSRDVSDYKVNFIVDNINRLGYTNITAKVQDALVLDEESIEKADVLLADLPCSGLGIIGKKPDIKYNVTKEKQKELVRLQRDILEVVHQYVKKGGTFIYSSCTINPEENIENVRWFMKQYHFKAESLNPYLPEILWSDTTKEGYLQLIPGIHQCDGFFIARLRREH</sequence>
<evidence type="ECO:0000256" key="12">
    <source>
        <dbReference type="ARBA" id="ARBA00047283"/>
    </source>
</evidence>
<dbReference type="InterPro" id="IPR054728">
    <property type="entry name" value="RsmB-like_ferredoxin"/>
</dbReference>
<evidence type="ECO:0000256" key="2">
    <source>
        <dbReference type="ARBA" id="ARBA00004496"/>
    </source>
</evidence>
<proteinExistence type="inferred from homology"/>
<dbReference type="PANTHER" id="PTHR22807">
    <property type="entry name" value="NOP2 YEAST -RELATED NOL1/NOP2/FMU SUN DOMAIN-CONTAINING"/>
    <property type="match status" value="1"/>
</dbReference>
<dbReference type="GO" id="GO:0005737">
    <property type="term" value="C:cytoplasm"/>
    <property type="evidence" value="ECO:0007669"/>
    <property type="project" value="UniProtKB-SubCell"/>
</dbReference>
<organism evidence="15 16">
    <name type="scientific">Anaerocolumna aminovalerica</name>
    <dbReference type="NCBI Taxonomy" id="1527"/>
    <lineage>
        <taxon>Bacteria</taxon>
        <taxon>Bacillati</taxon>
        <taxon>Bacillota</taxon>
        <taxon>Clostridia</taxon>
        <taxon>Lachnospirales</taxon>
        <taxon>Lachnospiraceae</taxon>
        <taxon>Anaerocolumna</taxon>
    </lineage>
</organism>
<keyword evidence="9 13" id="KW-0694">RNA-binding</keyword>
<dbReference type="EC" id="2.1.1.176" evidence="3"/>
<evidence type="ECO:0000256" key="5">
    <source>
        <dbReference type="ARBA" id="ARBA00022552"/>
    </source>
</evidence>
<feature type="domain" description="SAM-dependent MTase RsmB/NOP-type" evidence="14">
    <location>
        <begin position="172"/>
        <end position="447"/>
    </location>
</feature>
<feature type="active site" description="Nucleophile" evidence="13">
    <location>
        <position position="384"/>
    </location>
</feature>
<evidence type="ECO:0000256" key="8">
    <source>
        <dbReference type="ARBA" id="ARBA00022691"/>
    </source>
</evidence>
<feature type="binding site" evidence="13">
    <location>
        <begin position="262"/>
        <end position="268"/>
    </location>
    <ligand>
        <name>S-adenosyl-L-methionine</name>
        <dbReference type="ChEBI" id="CHEBI:59789"/>
    </ligand>
</feature>
<dbReference type="OrthoDB" id="9810297at2"/>
<dbReference type="InterPro" id="IPR001678">
    <property type="entry name" value="MeTrfase_RsmB-F_NOP2_dom"/>
</dbReference>
<dbReference type="InterPro" id="IPR035926">
    <property type="entry name" value="NusB-like_sf"/>
</dbReference>
<dbReference type="Gene3D" id="3.40.50.150">
    <property type="entry name" value="Vaccinia Virus protein VP39"/>
    <property type="match status" value="1"/>
</dbReference>
<dbReference type="Gene3D" id="3.30.70.1170">
    <property type="entry name" value="Sun protein, domain 3"/>
    <property type="match status" value="1"/>
</dbReference>
<evidence type="ECO:0000256" key="7">
    <source>
        <dbReference type="ARBA" id="ARBA00022679"/>
    </source>
</evidence>
<evidence type="ECO:0000256" key="9">
    <source>
        <dbReference type="ARBA" id="ARBA00022884"/>
    </source>
</evidence>
<evidence type="ECO:0000256" key="6">
    <source>
        <dbReference type="ARBA" id="ARBA00022603"/>
    </source>
</evidence>
<feature type="binding site" evidence="13">
    <location>
        <position position="331"/>
    </location>
    <ligand>
        <name>S-adenosyl-L-methionine</name>
        <dbReference type="ChEBI" id="CHEBI:59789"/>
    </ligand>
</feature>
<comment type="subcellular location">
    <subcellularLocation>
        <location evidence="2">Cytoplasm</location>
    </subcellularLocation>
</comment>
<dbReference type="NCBIfam" id="NF011494">
    <property type="entry name" value="PRK14902.1"/>
    <property type="match status" value="1"/>
</dbReference>
<dbReference type="Pfam" id="PF22458">
    <property type="entry name" value="RsmF-B_ferredox"/>
    <property type="match status" value="1"/>
</dbReference>
<dbReference type="Proteomes" id="UP000198806">
    <property type="component" value="Unassembled WGS sequence"/>
</dbReference>
<reference evidence="15 16" key="1">
    <citation type="submission" date="2016-10" db="EMBL/GenBank/DDBJ databases">
        <authorList>
            <person name="de Groot N.N."/>
        </authorList>
    </citation>
    <scope>NUCLEOTIDE SEQUENCE [LARGE SCALE GENOMIC DNA]</scope>
    <source>
        <strain evidence="15 16">DSM 1283</strain>
    </source>
</reference>
<dbReference type="AlphaFoldDB" id="A0A1I5FBX2"/>
<keyword evidence="6 13" id="KW-0489">Methyltransferase</keyword>
<accession>A0A1I5FBX2</accession>
<dbReference type="InterPro" id="IPR006027">
    <property type="entry name" value="NusB_RsmB_TIM44"/>
</dbReference>
<evidence type="ECO:0000313" key="15">
    <source>
        <dbReference type="EMBL" id="SFO21248.1"/>
    </source>
</evidence>
<dbReference type="InterPro" id="IPR023267">
    <property type="entry name" value="RCMT"/>
</dbReference>
<dbReference type="NCBIfam" id="TIGR00563">
    <property type="entry name" value="rsmB"/>
    <property type="match status" value="1"/>
</dbReference>
<comment type="similarity">
    <text evidence="13">Belongs to the class I-like SAM-binding methyltransferase superfamily. RsmB/NOP family.</text>
</comment>
<dbReference type="SUPFAM" id="SSF48013">
    <property type="entry name" value="NusB-like"/>
    <property type="match status" value="1"/>
</dbReference>
<dbReference type="GO" id="GO:0008649">
    <property type="term" value="F:rRNA methyltransferase activity"/>
    <property type="evidence" value="ECO:0007669"/>
    <property type="project" value="InterPro"/>
</dbReference>
<protein>
    <recommendedName>
        <fullName evidence="3">16S rRNA (cytosine(967)-C(5))-methyltransferase</fullName>
        <ecNumber evidence="3">2.1.1.176</ecNumber>
    </recommendedName>
    <alternativeName>
        <fullName evidence="10">16S rRNA m5C967 methyltransferase</fullName>
    </alternativeName>
    <alternativeName>
        <fullName evidence="11">rRNA (cytosine-C(5)-)-methyltransferase RsmB</fullName>
    </alternativeName>
</protein>
<evidence type="ECO:0000256" key="11">
    <source>
        <dbReference type="ARBA" id="ARBA00031088"/>
    </source>
</evidence>
<feature type="binding site" evidence="13">
    <location>
        <position position="286"/>
    </location>
    <ligand>
        <name>S-adenosyl-L-methionine</name>
        <dbReference type="ChEBI" id="CHEBI:59789"/>
    </ligand>
</feature>
<dbReference type="CDD" id="cd02440">
    <property type="entry name" value="AdoMet_MTases"/>
    <property type="match status" value="1"/>
</dbReference>
<evidence type="ECO:0000259" key="14">
    <source>
        <dbReference type="PROSITE" id="PS51686"/>
    </source>
</evidence>
<dbReference type="InterPro" id="IPR049560">
    <property type="entry name" value="MeTrfase_RsmB-F_NOP2_cat"/>
</dbReference>
<evidence type="ECO:0000256" key="10">
    <source>
        <dbReference type="ARBA" id="ARBA00030399"/>
    </source>
</evidence>
<evidence type="ECO:0000256" key="1">
    <source>
        <dbReference type="ARBA" id="ARBA00002724"/>
    </source>
</evidence>
<dbReference type="RefSeq" id="WP_091686271.1">
    <property type="nucleotide sequence ID" value="NZ_BAABFM010000027.1"/>
</dbReference>
<comment type="function">
    <text evidence="1">Specifically methylates the cytosine at position 967 (m5C967) of 16S rRNA.</text>
</comment>
<dbReference type="PRINTS" id="PR02008">
    <property type="entry name" value="RCMTFAMILY"/>
</dbReference>
<keyword evidence="7 13" id="KW-0808">Transferase</keyword>
<dbReference type="PANTHER" id="PTHR22807:SF53">
    <property type="entry name" value="RIBOSOMAL RNA SMALL SUBUNIT METHYLTRANSFERASE B-RELATED"/>
    <property type="match status" value="1"/>
</dbReference>
<keyword evidence="5" id="KW-0698">rRNA processing</keyword>
<evidence type="ECO:0000256" key="3">
    <source>
        <dbReference type="ARBA" id="ARBA00012140"/>
    </source>
</evidence>
<feature type="binding site" evidence="13">
    <location>
        <position position="313"/>
    </location>
    <ligand>
        <name>S-adenosyl-L-methionine</name>
        <dbReference type="ChEBI" id="CHEBI:59789"/>
    </ligand>
</feature>
<dbReference type="Gene3D" id="1.10.940.10">
    <property type="entry name" value="NusB-like"/>
    <property type="match status" value="1"/>
</dbReference>
<dbReference type="InterPro" id="IPR029063">
    <property type="entry name" value="SAM-dependent_MTases_sf"/>
</dbReference>
<evidence type="ECO:0000256" key="4">
    <source>
        <dbReference type="ARBA" id="ARBA00022490"/>
    </source>
</evidence>
<keyword evidence="8 13" id="KW-0949">S-adenosyl-L-methionine</keyword>
<dbReference type="Pfam" id="PF01029">
    <property type="entry name" value="NusB"/>
    <property type="match status" value="1"/>
</dbReference>
<keyword evidence="16" id="KW-1185">Reference proteome</keyword>
<dbReference type="SUPFAM" id="SSF53335">
    <property type="entry name" value="S-adenosyl-L-methionine-dependent methyltransferases"/>
    <property type="match status" value="1"/>
</dbReference>